<evidence type="ECO:0000256" key="8">
    <source>
        <dbReference type="ARBA" id="ARBA00023065"/>
    </source>
</evidence>
<keyword evidence="10" id="KW-0325">Glycoprotein</keyword>
<keyword evidence="12 13" id="KW-0407">Ion channel</keyword>
<dbReference type="Proteomes" id="UP000887566">
    <property type="component" value="Unplaced"/>
</dbReference>
<sequence>MTEDGLSSIWFNDFIYLIDNTLDNYQDGRAYQRASLANINLSFRAFRLRIIEEQEAYGIWGLLSDIGGALGLWLGGTVIGLYELFVIILPDEKLYARKISDIKNVSDAKKVSDTKKQPPPPRNRIYSTDTVNPSIIVPIQ</sequence>
<feature type="region of interest" description="Disordered" evidence="14">
    <location>
        <begin position="106"/>
        <end position="140"/>
    </location>
</feature>
<evidence type="ECO:0000256" key="13">
    <source>
        <dbReference type="RuleBase" id="RU000679"/>
    </source>
</evidence>
<evidence type="ECO:0000256" key="11">
    <source>
        <dbReference type="ARBA" id="ARBA00023201"/>
    </source>
</evidence>
<keyword evidence="7" id="KW-0915">Sodium</keyword>
<evidence type="ECO:0000256" key="4">
    <source>
        <dbReference type="ARBA" id="ARBA00022461"/>
    </source>
</evidence>
<dbReference type="AlphaFoldDB" id="A0A914UID2"/>
<dbReference type="WBParaSite" id="PSAMB.scaffold10118size4332.g33054.t1">
    <property type="protein sequence ID" value="PSAMB.scaffold10118size4332.g33054.t1"/>
    <property type="gene ID" value="PSAMB.scaffold10118size4332.g33054"/>
</dbReference>
<dbReference type="Pfam" id="PF00858">
    <property type="entry name" value="ASC"/>
    <property type="match status" value="1"/>
</dbReference>
<name>A0A914UID2_9BILA</name>
<evidence type="ECO:0000256" key="7">
    <source>
        <dbReference type="ARBA" id="ARBA00023053"/>
    </source>
</evidence>
<evidence type="ECO:0000256" key="14">
    <source>
        <dbReference type="SAM" id="MobiDB-lite"/>
    </source>
</evidence>
<accession>A0A914UID2</accession>
<feature type="compositionally biased region" description="Basic and acidic residues" evidence="14">
    <location>
        <begin position="106"/>
        <end position="116"/>
    </location>
</feature>
<dbReference type="GO" id="GO:0005272">
    <property type="term" value="F:sodium channel activity"/>
    <property type="evidence" value="ECO:0007669"/>
    <property type="project" value="UniProtKB-KW"/>
</dbReference>
<evidence type="ECO:0000256" key="15">
    <source>
        <dbReference type="SAM" id="Phobius"/>
    </source>
</evidence>
<evidence type="ECO:0000313" key="17">
    <source>
        <dbReference type="WBParaSite" id="PSAMB.scaffold10118size4332.g33054.t1"/>
    </source>
</evidence>
<evidence type="ECO:0000256" key="2">
    <source>
        <dbReference type="ARBA" id="ARBA00007193"/>
    </source>
</evidence>
<evidence type="ECO:0000256" key="1">
    <source>
        <dbReference type="ARBA" id="ARBA00004141"/>
    </source>
</evidence>
<evidence type="ECO:0000256" key="12">
    <source>
        <dbReference type="ARBA" id="ARBA00023303"/>
    </source>
</evidence>
<organism evidence="16 17">
    <name type="scientific">Plectus sambesii</name>
    <dbReference type="NCBI Taxonomy" id="2011161"/>
    <lineage>
        <taxon>Eukaryota</taxon>
        <taxon>Metazoa</taxon>
        <taxon>Ecdysozoa</taxon>
        <taxon>Nematoda</taxon>
        <taxon>Chromadorea</taxon>
        <taxon>Plectida</taxon>
        <taxon>Plectina</taxon>
        <taxon>Plectoidea</taxon>
        <taxon>Plectidae</taxon>
        <taxon>Plectus</taxon>
    </lineage>
</organism>
<proteinExistence type="inferred from homology"/>
<reference evidence="17" key="1">
    <citation type="submission" date="2022-11" db="UniProtKB">
        <authorList>
            <consortium name="WormBaseParasite"/>
        </authorList>
    </citation>
    <scope>IDENTIFICATION</scope>
</reference>
<dbReference type="GO" id="GO:0016020">
    <property type="term" value="C:membrane"/>
    <property type="evidence" value="ECO:0007669"/>
    <property type="project" value="UniProtKB-SubCell"/>
</dbReference>
<dbReference type="InterPro" id="IPR001873">
    <property type="entry name" value="ENaC"/>
</dbReference>
<keyword evidence="16" id="KW-1185">Reference proteome</keyword>
<dbReference type="Gene3D" id="1.10.287.770">
    <property type="entry name" value="YojJ-like"/>
    <property type="match status" value="1"/>
</dbReference>
<keyword evidence="9 15" id="KW-0472">Membrane</keyword>
<evidence type="ECO:0000256" key="9">
    <source>
        <dbReference type="ARBA" id="ARBA00023136"/>
    </source>
</evidence>
<keyword evidence="4 13" id="KW-0894">Sodium channel</keyword>
<keyword evidence="11 13" id="KW-0739">Sodium transport</keyword>
<evidence type="ECO:0000256" key="10">
    <source>
        <dbReference type="ARBA" id="ARBA00023180"/>
    </source>
</evidence>
<evidence type="ECO:0000256" key="6">
    <source>
        <dbReference type="ARBA" id="ARBA00022989"/>
    </source>
</evidence>
<evidence type="ECO:0000256" key="3">
    <source>
        <dbReference type="ARBA" id="ARBA00022448"/>
    </source>
</evidence>
<keyword evidence="5 13" id="KW-0812">Transmembrane</keyword>
<keyword evidence="3 13" id="KW-0813">Transport</keyword>
<keyword evidence="8 13" id="KW-0406">Ion transport</keyword>
<comment type="subcellular location">
    <subcellularLocation>
        <location evidence="1">Membrane</location>
        <topology evidence="1">Multi-pass membrane protein</topology>
    </subcellularLocation>
</comment>
<feature type="transmembrane region" description="Helical" evidence="15">
    <location>
        <begin position="70"/>
        <end position="89"/>
    </location>
</feature>
<dbReference type="PRINTS" id="PR01078">
    <property type="entry name" value="AMINACHANNEL"/>
</dbReference>
<evidence type="ECO:0000313" key="16">
    <source>
        <dbReference type="Proteomes" id="UP000887566"/>
    </source>
</evidence>
<comment type="similarity">
    <text evidence="2 13">Belongs to the amiloride-sensitive sodium channel (TC 1.A.6) family.</text>
</comment>
<evidence type="ECO:0000256" key="5">
    <source>
        <dbReference type="ARBA" id="ARBA00022692"/>
    </source>
</evidence>
<keyword evidence="6 15" id="KW-1133">Transmembrane helix</keyword>
<protein>
    <submittedName>
        <fullName evidence="17">Uncharacterized protein</fullName>
    </submittedName>
</protein>